<dbReference type="Pfam" id="PF00646">
    <property type="entry name" value="F-box"/>
    <property type="match status" value="1"/>
</dbReference>
<feature type="region of interest" description="Disordered" evidence="1">
    <location>
        <begin position="1"/>
        <end position="23"/>
    </location>
</feature>
<reference evidence="4 5" key="1">
    <citation type="submission" date="2022-03" db="EMBL/GenBank/DDBJ databases">
        <authorList>
            <person name="Macdonald S."/>
            <person name="Ahmed S."/>
            <person name="Newling K."/>
        </authorList>
    </citation>
    <scope>NUCLEOTIDE SEQUENCE [LARGE SCALE GENOMIC DNA]</scope>
</reference>
<dbReference type="PANTHER" id="PTHR24414:SF143">
    <property type="entry name" value="F-BOX DOMAIN-CONTAINING PROTEIN"/>
    <property type="match status" value="1"/>
</dbReference>
<protein>
    <recommendedName>
        <fullName evidence="6">F-box domain-containing protein</fullName>
    </recommendedName>
</protein>
<gene>
    <name evidence="4" type="ORF">ERUC_LOCUS12614</name>
</gene>
<evidence type="ECO:0000313" key="4">
    <source>
        <dbReference type="EMBL" id="CAH8332443.1"/>
    </source>
</evidence>
<organism evidence="4 5">
    <name type="scientific">Eruca vesicaria subsp. sativa</name>
    <name type="common">Garden rocket</name>
    <name type="synonym">Eruca sativa</name>
    <dbReference type="NCBI Taxonomy" id="29727"/>
    <lineage>
        <taxon>Eukaryota</taxon>
        <taxon>Viridiplantae</taxon>
        <taxon>Streptophyta</taxon>
        <taxon>Embryophyta</taxon>
        <taxon>Tracheophyta</taxon>
        <taxon>Spermatophyta</taxon>
        <taxon>Magnoliopsida</taxon>
        <taxon>eudicotyledons</taxon>
        <taxon>Gunneridae</taxon>
        <taxon>Pentapetalae</taxon>
        <taxon>rosids</taxon>
        <taxon>malvids</taxon>
        <taxon>Brassicales</taxon>
        <taxon>Brassicaceae</taxon>
        <taxon>Brassiceae</taxon>
        <taxon>Eruca</taxon>
    </lineage>
</organism>
<dbReference type="CDD" id="cd22152">
    <property type="entry name" value="F-box_AtAFR-like"/>
    <property type="match status" value="1"/>
</dbReference>
<dbReference type="Proteomes" id="UP001642260">
    <property type="component" value="Unassembled WGS sequence"/>
</dbReference>
<sequence length="378" mass="42709">MSLSYNANESPGKYRTNPPPPPSLSSLPDEMVLRCLALVPRIYHLSLSWVSKDLRALVRSPELTKLRPKKSSLYVCFREYYNDPNFHWFTLRPIEETETTTEYGLVPNPTPFSPHNYGSSTVVVGSNIYFIGGCREASTDLWILDTQSGSITQGPSMTVRRVKGETAVGVVDGKIYVIGGGVSDYGMEVEVYDLKSETWESAGMEKVRKISRCCASVERKIFMVEFEEINVYNPRECGRERLALMVSQRLERGRKDKLSEIERCVCVVEDVLYACFGWSGIMWFNTKLNVWRSLVGRDGKQLFYLYADSMAEYEGRLVVFYSNGIPNGNDVAVARNVLCEFVSLHRAGETICGTIDWSGIVATVPYSFRFLHCLSVSE</sequence>
<proteinExistence type="predicted"/>
<comment type="caution">
    <text evidence="4">The sequence shown here is derived from an EMBL/GenBank/DDBJ whole genome shotgun (WGS) entry which is preliminary data.</text>
</comment>
<dbReference type="AlphaFoldDB" id="A0ABC8JMP4"/>
<evidence type="ECO:0000259" key="2">
    <source>
        <dbReference type="Pfam" id="PF00646"/>
    </source>
</evidence>
<evidence type="ECO:0000259" key="3">
    <source>
        <dbReference type="Pfam" id="PF25210"/>
    </source>
</evidence>
<dbReference type="EMBL" id="CAKOAT010119598">
    <property type="protein sequence ID" value="CAH8332443.1"/>
    <property type="molecule type" value="Genomic_DNA"/>
</dbReference>
<dbReference type="SMART" id="SM00612">
    <property type="entry name" value="Kelch"/>
    <property type="match status" value="2"/>
</dbReference>
<dbReference type="InterPro" id="IPR050354">
    <property type="entry name" value="F-box/kelch-repeat_ARATH"/>
</dbReference>
<evidence type="ECO:0008006" key="6">
    <source>
        <dbReference type="Google" id="ProtNLM"/>
    </source>
</evidence>
<name>A0ABC8JMP4_ERUVS</name>
<dbReference type="InterPro" id="IPR057499">
    <property type="entry name" value="Kelch_FKB95"/>
</dbReference>
<dbReference type="InterPro" id="IPR006652">
    <property type="entry name" value="Kelch_1"/>
</dbReference>
<evidence type="ECO:0000256" key="1">
    <source>
        <dbReference type="SAM" id="MobiDB-lite"/>
    </source>
</evidence>
<keyword evidence="5" id="KW-1185">Reference proteome</keyword>
<dbReference type="PANTHER" id="PTHR24414">
    <property type="entry name" value="F-BOX/KELCH-REPEAT PROTEIN SKIP4"/>
    <property type="match status" value="1"/>
</dbReference>
<dbReference type="InterPro" id="IPR036047">
    <property type="entry name" value="F-box-like_dom_sf"/>
</dbReference>
<feature type="domain" description="FKB95-like N-terminal Kelch" evidence="3">
    <location>
        <begin position="88"/>
        <end position="361"/>
    </location>
</feature>
<feature type="domain" description="F-box" evidence="2">
    <location>
        <begin position="24"/>
        <end position="65"/>
    </location>
</feature>
<dbReference type="Pfam" id="PF25210">
    <property type="entry name" value="Kelch_FKB95"/>
    <property type="match status" value="1"/>
</dbReference>
<accession>A0ABC8JMP4</accession>
<dbReference type="InterPro" id="IPR001810">
    <property type="entry name" value="F-box_dom"/>
</dbReference>
<dbReference type="InterPro" id="IPR015915">
    <property type="entry name" value="Kelch-typ_b-propeller"/>
</dbReference>
<dbReference type="Gene3D" id="2.120.10.80">
    <property type="entry name" value="Kelch-type beta propeller"/>
    <property type="match status" value="1"/>
</dbReference>
<evidence type="ECO:0000313" key="5">
    <source>
        <dbReference type="Proteomes" id="UP001642260"/>
    </source>
</evidence>
<dbReference type="SUPFAM" id="SSF81383">
    <property type="entry name" value="F-box domain"/>
    <property type="match status" value="1"/>
</dbReference>
<dbReference type="SUPFAM" id="SSF117281">
    <property type="entry name" value="Kelch motif"/>
    <property type="match status" value="1"/>
</dbReference>